<organism evidence="2 3">
    <name type="scientific">Candidatus Edwardsbacteria bacterium GWF2_54_11</name>
    <dbReference type="NCBI Taxonomy" id="1817851"/>
    <lineage>
        <taxon>Bacteria</taxon>
        <taxon>Candidatus Edwardsiibacteriota</taxon>
    </lineage>
</organism>
<dbReference type="AlphaFoldDB" id="A0A1F5RGN3"/>
<dbReference type="Proteomes" id="UP000177230">
    <property type="component" value="Unassembled WGS sequence"/>
</dbReference>
<evidence type="ECO:0000313" key="3">
    <source>
        <dbReference type="Proteomes" id="UP000177230"/>
    </source>
</evidence>
<gene>
    <name evidence="2" type="ORF">A2024_07180</name>
</gene>
<evidence type="ECO:0000313" key="2">
    <source>
        <dbReference type="EMBL" id="OGF13559.1"/>
    </source>
</evidence>
<comment type="caution">
    <text evidence="2">The sequence shown here is derived from an EMBL/GenBank/DDBJ whole genome shotgun (WGS) entry which is preliminary data.</text>
</comment>
<accession>A0A1F5RGN3</accession>
<evidence type="ECO:0000259" key="1">
    <source>
        <dbReference type="Pfam" id="PF18730"/>
    </source>
</evidence>
<dbReference type="Pfam" id="PF18730">
    <property type="entry name" value="HEPN_Cthe2314"/>
    <property type="match status" value="1"/>
</dbReference>
<proteinExistence type="predicted"/>
<dbReference type="InterPro" id="IPR041394">
    <property type="entry name" value="HEPN_Cthe2314"/>
</dbReference>
<dbReference type="EMBL" id="MFFM01000015">
    <property type="protein sequence ID" value="OGF13559.1"/>
    <property type="molecule type" value="Genomic_DNA"/>
</dbReference>
<name>A0A1F5RGN3_9BACT</name>
<protein>
    <recommendedName>
        <fullName evidence="1">Cthe-2314-like HEPN domain-containing protein</fullName>
    </recommendedName>
</protein>
<reference evidence="2 3" key="1">
    <citation type="journal article" date="2016" name="Nat. Commun.">
        <title>Thousands of microbial genomes shed light on interconnected biogeochemical processes in an aquifer system.</title>
        <authorList>
            <person name="Anantharaman K."/>
            <person name="Brown C.T."/>
            <person name="Hug L.A."/>
            <person name="Sharon I."/>
            <person name="Castelle C.J."/>
            <person name="Probst A.J."/>
            <person name="Thomas B.C."/>
            <person name="Singh A."/>
            <person name="Wilkins M.J."/>
            <person name="Karaoz U."/>
            <person name="Brodie E.L."/>
            <person name="Williams K.H."/>
            <person name="Hubbard S.S."/>
            <person name="Banfield J.F."/>
        </authorList>
    </citation>
    <scope>NUCLEOTIDE SEQUENCE [LARGE SCALE GENOMIC DNA]</scope>
</reference>
<sequence length="261" mass="30618">MMIENKIEMELRKLQMHKVVSVFLLNAANALMEVDGDKPTSLFKKDGPVPDEHQYYKIEVGRRTGNLISWCSQLDYSVLYISNYAATYSMKKSGISRYEHLAYHIENYLIRVNSVYDRVLQLIDAVFHLQNDSSNCRREVIVNNMKVKRTDIPQALKPLSKHLEKYRQERNAIIHHESYDDDKLRYLGLYTVLTENNTDIKFSFKSNLPLLKKQATSDVIRCKKIEYTEFNVKLALILSNILDKLEQHYTKEEKYLSKGKN</sequence>
<feature type="domain" description="Cthe-2314-like HEPN" evidence="1">
    <location>
        <begin position="87"/>
        <end position="182"/>
    </location>
</feature>